<comment type="similarity">
    <text evidence="1">Belongs to the SIS family. PHI subfamily.</text>
</comment>
<organism evidence="3 4">
    <name type="scientific">Cohnella xylanilytica</name>
    <dbReference type="NCBI Taxonomy" id="557555"/>
    <lineage>
        <taxon>Bacteria</taxon>
        <taxon>Bacillati</taxon>
        <taxon>Bacillota</taxon>
        <taxon>Bacilli</taxon>
        <taxon>Bacillales</taxon>
        <taxon>Paenibacillaceae</taxon>
        <taxon>Cohnella</taxon>
    </lineage>
</organism>
<gene>
    <name evidence="3" type="ORF">H7B90_02625</name>
</gene>
<comment type="caution">
    <text evidence="3">The sequence shown here is derived from an EMBL/GenBank/DDBJ whole genome shotgun (WGS) entry which is preliminary data.</text>
</comment>
<evidence type="ECO:0000259" key="2">
    <source>
        <dbReference type="PROSITE" id="PS51464"/>
    </source>
</evidence>
<evidence type="ECO:0000313" key="4">
    <source>
        <dbReference type="Proteomes" id="UP000553776"/>
    </source>
</evidence>
<dbReference type="PROSITE" id="PS51464">
    <property type="entry name" value="SIS"/>
    <property type="match status" value="1"/>
</dbReference>
<protein>
    <submittedName>
        <fullName evidence="3">SIS domain-containing protein</fullName>
    </submittedName>
</protein>
<dbReference type="NCBIfam" id="TIGR03127">
    <property type="entry name" value="RuMP_HxlB"/>
    <property type="match status" value="1"/>
</dbReference>
<dbReference type="GO" id="GO:0097367">
    <property type="term" value="F:carbohydrate derivative binding"/>
    <property type="evidence" value="ECO:0007669"/>
    <property type="project" value="InterPro"/>
</dbReference>
<dbReference type="Proteomes" id="UP000553776">
    <property type="component" value="Unassembled WGS sequence"/>
</dbReference>
<dbReference type="PANTHER" id="PTHR43443:SF1">
    <property type="entry name" value="3-HEXULOSE-6-PHOSPHATE ISOMERASE"/>
    <property type="match status" value="1"/>
</dbReference>
<keyword evidence="4" id="KW-1185">Reference proteome</keyword>
<dbReference type="InterPro" id="IPR046348">
    <property type="entry name" value="SIS_dom_sf"/>
</dbReference>
<dbReference type="Pfam" id="PF01380">
    <property type="entry name" value="SIS"/>
    <property type="match status" value="1"/>
</dbReference>
<sequence length="189" mass="21036">MNGTFDWSGTRREMLRELTRSFTEVREEQLDGLAKEIAGAKRIFFYGLGRERTMLLAFAMRLMHLGLRVHVVGDVTTPAIGAGDLWITSSGTGHLATVEALMGIAKPAGARVVFFTAFPDAPLPRQADLVVHIPAQTMREGGDAERSIQPMGSLFEQTQLLLFDLCVIRLMDLLRPAPEEMEKRHTNLE</sequence>
<proteinExistence type="inferred from homology"/>
<dbReference type="InterPro" id="IPR001347">
    <property type="entry name" value="SIS_dom"/>
</dbReference>
<evidence type="ECO:0000256" key="1">
    <source>
        <dbReference type="ARBA" id="ARBA00009235"/>
    </source>
</evidence>
<dbReference type="RefSeq" id="WP_185134304.1">
    <property type="nucleotide sequence ID" value="NZ_BORM01000005.1"/>
</dbReference>
<dbReference type="GO" id="GO:0016853">
    <property type="term" value="F:isomerase activity"/>
    <property type="evidence" value="ECO:0007669"/>
    <property type="project" value="InterPro"/>
</dbReference>
<feature type="domain" description="SIS" evidence="2">
    <location>
        <begin position="33"/>
        <end position="176"/>
    </location>
</feature>
<dbReference type="GO" id="GO:1901135">
    <property type="term" value="P:carbohydrate derivative metabolic process"/>
    <property type="evidence" value="ECO:0007669"/>
    <property type="project" value="InterPro"/>
</dbReference>
<dbReference type="InterPro" id="IPR017552">
    <property type="entry name" value="PHI/rmpB"/>
</dbReference>
<dbReference type="SUPFAM" id="SSF53697">
    <property type="entry name" value="SIS domain"/>
    <property type="match status" value="1"/>
</dbReference>
<dbReference type="CDD" id="cd05005">
    <property type="entry name" value="SIS_PHI"/>
    <property type="match status" value="1"/>
</dbReference>
<dbReference type="AlphaFoldDB" id="A0A841TQ57"/>
<evidence type="ECO:0000313" key="3">
    <source>
        <dbReference type="EMBL" id="MBB6690285.1"/>
    </source>
</evidence>
<reference evidence="3 4" key="1">
    <citation type="submission" date="2020-08" db="EMBL/GenBank/DDBJ databases">
        <title>Cohnella phylogeny.</title>
        <authorList>
            <person name="Dunlap C."/>
        </authorList>
    </citation>
    <scope>NUCLEOTIDE SEQUENCE [LARGE SCALE GENOMIC DNA]</scope>
    <source>
        <strain evidence="3 4">DSM 25239</strain>
    </source>
</reference>
<dbReference type="EMBL" id="JACJVR010000005">
    <property type="protein sequence ID" value="MBB6690285.1"/>
    <property type="molecule type" value="Genomic_DNA"/>
</dbReference>
<dbReference type="PANTHER" id="PTHR43443">
    <property type="entry name" value="3-HEXULOSE-6-PHOSPHATE ISOMERASE"/>
    <property type="match status" value="1"/>
</dbReference>
<name>A0A841TQ57_9BACL</name>
<dbReference type="Gene3D" id="3.40.50.10490">
    <property type="entry name" value="Glucose-6-phosphate isomerase like protein, domain 1"/>
    <property type="match status" value="1"/>
</dbReference>
<accession>A0A841TQ57</accession>